<organism evidence="3 4">
    <name type="scientific">Stomoxys calcitrans</name>
    <name type="common">Stable fly</name>
    <name type="synonym">Conops calcitrans</name>
    <dbReference type="NCBI Taxonomy" id="35570"/>
    <lineage>
        <taxon>Eukaryota</taxon>
        <taxon>Metazoa</taxon>
        <taxon>Ecdysozoa</taxon>
        <taxon>Arthropoda</taxon>
        <taxon>Hexapoda</taxon>
        <taxon>Insecta</taxon>
        <taxon>Pterygota</taxon>
        <taxon>Neoptera</taxon>
        <taxon>Endopterygota</taxon>
        <taxon>Diptera</taxon>
        <taxon>Brachycera</taxon>
        <taxon>Muscomorpha</taxon>
        <taxon>Muscoidea</taxon>
        <taxon>Muscidae</taxon>
        <taxon>Stomoxys</taxon>
    </lineage>
</organism>
<dbReference type="Proteomes" id="UP000095300">
    <property type="component" value="Unassembled WGS sequence"/>
</dbReference>
<dbReference type="STRING" id="35570.A0A1I8PLK3"/>
<evidence type="ECO:0000256" key="1">
    <source>
        <dbReference type="SAM" id="MobiDB-lite"/>
    </source>
</evidence>
<dbReference type="PANTHER" id="PTHR46439:SF1">
    <property type="entry name" value="CYSTEINE-RICH MOTOR NEURON 1 PROTEIN"/>
    <property type="match status" value="1"/>
</dbReference>
<dbReference type="SUPFAM" id="SSF57603">
    <property type="entry name" value="FnI-like domain"/>
    <property type="match status" value="1"/>
</dbReference>
<evidence type="ECO:0000313" key="3">
    <source>
        <dbReference type="EnsemblMetazoa" id="SCAU009210-PA"/>
    </source>
</evidence>
<evidence type="ECO:0000313" key="4">
    <source>
        <dbReference type="Proteomes" id="UP000095300"/>
    </source>
</evidence>
<dbReference type="PANTHER" id="PTHR46439">
    <property type="entry name" value="CYSTEINE-RICH MOTOR NEURON 1 PROTEIN"/>
    <property type="match status" value="1"/>
</dbReference>
<dbReference type="AlphaFoldDB" id="A0A1I8PLK3"/>
<feature type="compositionally biased region" description="Acidic residues" evidence="1">
    <location>
        <begin position="214"/>
        <end position="223"/>
    </location>
</feature>
<dbReference type="PROSITE" id="PS01208">
    <property type="entry name" value="VWFC_1"/>
    <property type="match status" value="1"/>
</dbReference>
<sequence length="273" mass="30808">SNIPHLCDSVQCPHLKDITCPEDSDIRELIPEPLILEEAFSNTSLVDPHDEAYAECCLSQKCFCRNCYIPDCDQNGEVVVEIVPESMHTPGRCCGKYECHKEPNCTEVQNTESYWLTNCQRCKCYSGQKMCHQSCDEGIKKSAAICESKNLNQFFEHGDTWKDGCYECECVNGWPKCVINFCKAVNCPAHRQVMLKDSCCPVCWPKGFAMPNGDEEYDEDGDAESGHHYDDDMTHDYNDPEDNIEPNVELKPIEEVVVNSTMTGIINETASTT</sequence>
<dbReference type="GO" id="GO:0005886">
    <property type="term" value="C:plasma membrane"/>
    <property type="evidence" value="ECO:0007669"/>
    <property type="project" value="TreeGrafter"/>
</dbReference>
<proteinExistence type="predicted"/>
<feature type="domain" description="VWFC" evidence="2">
    <location>
        <begin position="144"/>
        <end position="204"/>
    </location>
</feature>
<dbReference type="PROSITE" id="PS50184">
    <property type="entry name" value="VWFC_2"/>
    <property type="match status" value="1"/>
</dbReference>
<accession>A0A1I8PLK3</accession>
<keyword evidence="4" id="KW-1185">Reference proteome</keyword>
<evidence type="ECO:0000259" key="2">
    <source>
        <dbReference type="PROSITE" id="PS50184"/>
    </source>
</evidence>
<dbReference type="VEuPathDB" id="VectorBase:SCAU009210"/>
<dbReference type="OrthoDB" id="5976811at2759"/>
<dbReference type="EnsemblMetazoa" id="SCAU009210-RA">
    <property type="protein sequence ID" value="SCAU009210-PA"/>
    <property type="gene ID" value="SCAU009210"/>
</dbReference>
<dbReference type="InterPro" id="IPR001007">
    <property type="entry name" value="VWF_dom"/>
</dbReference>
<dbReference type="Gene3D" id="6.20.200.20">
    <property type="match status" value="1"/>
</dbReference>
<reference evidence="3" key="1">
    <citation type="submission" date="2020-05" db="UniProtKB">
        <authorList>
            <consortium name="EnsemblMetazoa"/>
        </authorList>
    </citation>
    <scope>IDENTIFICATION</scope>
    <source>
        <strain evidence="3">USDA</strain>
    </source>
</reference>
<dbReference type="InterPro" id="IPR052624">
    <property type="entry name" value="CRIM1"/>
</dbReference>
<feature type="region of interest" description="Disordered" evidence="1">
    <location>
        <begin position="214"/>
        <end position="239"/>
    </location>
</feature>
<name>A0A1I8PLK3_STOCA</name>
<protein>
    <recommendedName>
        <fullName evidence="2">VWFC domain-containing protein</fullName>
    </recommendedName>
</protein>
<gene>
    <name evidence="3" type="primary">106095300</name>
</gene>
<feature type="compositionally biased region" description="Basic and acidic residues" evidence="1">
    <location>
        <begin position="224"/>
        <end position="238"/>
    </location>
</feature>